<dbReference type="AlphaFoldDB" id="A0A0B1TJS4"/>
<proteinExistence type="predicted"/>
<reference evidence="1 2" key="1">
    <citation type="submission" date="2014-03" db="EMBL/GenBank/DDBJ databases">
        <title>Draft genome of the hookworm Oesophagostomum dentatum.</title>
        <authorList>
            <person name="Mitreva M."/>
        </authorList>
    </citation>
    <scope>NUCLEOTIDE SEQUENCE [LARGE SCALE GENOMIC DNA]</scope>
    <source>
        <strain evidence="1 2">OD-Hann</strain>
    </source>
</reference>
<keyword evidence="2" id="KW-1185">Reference proteome</keyword>
<evidence type="ECO:0000313" key="1">
    <source>
        <dbReference type="EMBL" id="KHJ97808.1"/>
    </source>
</evidence>
<dbReference type="PANTHER" id="PTHR10796:SF88">
    <property type="entry name" value="SSD DOMAIN-CONTAINING PROTEIN"/>
    <property type="match status" value="1"/>
</dbReference>
<dbReference type="GO" id="GO:0018996">
    <property type="term" value="P:molting cycle, collagen and cuticulin-based cuticle"/>
    <property type="evidence" value="ECO:0007669"/>
    <property type="project" value="TreeGrafter"/>
</dbReference>
<dbReference type="InterPro" id="IPR051697">
    <property type="entry name" value="Patched_domain-protein"/>
</dbReference>
<accession>A0A0B1TJS4</accession>
<evidence type="ECO:0000313" key="2">
    <source>
        <dbReference type="Proteomes" id="UP000053660"/>
    </source>
</evidence>
<name>A0A0B1TJS4_OESDE</name>
<sequence>MSIYRNENDITGYTPYGARARDELDVAGEFFSRGGNGLAAFVLILPLDGGNALRPEILDQALEVEEKLSTNFTMFNPATNQSESYREFCFSFCEINAPFVQFASSYIVQLSLAKSGAEINDRIDLSYPISTFYNRQINIQPHFFGLEFGDNSVGPDVEENSTAIVKKTRISNLKSVKMLSLQLRAERKKGWTTQMIKDFELSITQYFERDFVSSHIRVLTLSPSYAEAEVR</sequence>
<protein>
    <submittedName>
        <fullName evidence="1">Uncharacterized protein</fullName>
    </submittedName>
</protein>
<dbReference type="Proteomes" id="UP000053660">
    <property type="component" value="Unassembled WGS sequence"/>
</dbReference>
<dbReference type="PANTHER" id="PTHR10796">
    <property type="entry name" value="PATCHED-RELATED"/>
    <property type="match status" value="1"/>
</dbReference>
<dbReference type="GO" id="GO:0006897">
    <property type="term" value="P:endocytosis"/>
    <property type="evidence" value="ECO:0007669"/>
    <property type="project" value="TreeGrafter"/>
</dbReference>
<dbReference type="EMBL" id="KN549396">
    <property type="protein sequence ID" value="KHJ97808.1"/>
    <property type="molecule type" value="Genomic_DNA"/>
</dbReference>
<gene>
    <name evidence="1" type="ORF">OESDEN_02206</name>
</gene>
<dbReference type="OrthoDB" id="6510177at2759"/>
<dbReference type="GO" id="GO:0005886">
    <property type="term" value="C:plasma membrane"/>
    <property type="evidence" value="ECO:0007669"/>
    <property type="project" value="TreeGrafter"/>
</dbReference>
<organism evidence="1 2">
    <name type="scientific">Oesophagostomum dentatum</name>
    <name type="common">Nodular worm</name>
    <dbReference type="NCBI Taxonomy" id="61180"/>
    <lineage>
        <taxon>Eukaryota</taxon>
        <taxon>Metazoa</taxon>
        <taxon>Ecdysozoa</taxon>
        <taxon>Nematoda</taxon>
        <taxon>Chromadorea</taxon>
        <taxon>Rhabditida</taxon>
        <taxon>Rhabditina</taxon>
        <taxon>Rhabditomorpha</taxon>
        <taxon>Strongyloidea</taxon>
        <taxon>Strongylidae</taxon>
        <taxon>Oesophagostomum</taxon>
    </lineage>
</organism>
<dbReference type="GO" id="GO:0030659">
    <property type="term" value="C:cytoplasmic vesicle membrane"/>
    <property type="evidence" value="ECO:0007669"/>
    <property type="project" value="TreeGrafter"/>
</dbReference>